<evidence type="ECO:0000313" key="2">
    <source>
        <dbReference type="Proteomes" id="UP001396334"/>
    </source>
</evidence>
<accession>A0ABR2QGH6</accession>
<dbReference type="Proteomes" id="UP001396334">
    <property type="component" value="Unassembled WGS sequence"/>
</dbReference>
<reference evidence="1 2" key="1">
    <citation type="journal article" date="2024" name="G3 (Bethesda)">
        <title>Genome assembly of Hibiscus sabdariffa L. provides insights into metabolisms of medicinal natural products.</title>
        <authorList>
            <person name="Kim T."/>
        </authorList>
    </citation>
    <scope>NUCLEOTIDE SEQUENCE [LARGE SCALE GENOMIC DNA]</scope>
    <source>
        <strain evidence="1">TK-2024</strain>
        <tissue evidence="1">Old leaves</tissue>
    </source>
</reference>
<proteinExistence type="predicted"/>
<protein>
    <submittedName>
        <fullName evidence="1">Uncharacterized protein</fullName>
    </submittedName>
</protein>
<sequence length="155" mass="18062">MAQIQENWELKVDFELKMQHLEEELEKEWVARKGNNEVERYAGLDIEKQLRDYDNYTNNYERSVRGVNFDVYNPSGKFWEDTREGLLPYVMIKVADEPFTPVEEFLDASPKDAPHVSEVIEAVQKYPPQVDEVPEIGSKISLQIYKVPKGARSPL</sequence>
<comment type="caution">
    <text evidence="1">The sequence shown here is derived from an EMBL/GenBank/DDBJ whole genome shotgun (WGS) entry which is preliminary data.</text>
</comment>
<dbReference type="EMBL" id="JBBPBN010000039">
    <property type="protein sequence ID" value="KAK8999783.1"/>
    <property type="molecule type" value="Genomic_DNA"/>
</dbReference>
<name>A0ABR2QGH6_9ROSI</name>
<gene>
    <name evidence="1" type="ORF">V6N11_065280</name>
</gene>
<evidence type="ECO:0000313" key="1">
    <source>
        <dbReference type="EMBL" id="KAK8999783.1"/>
    </source>
</evidence>
<organism evidence="1 2">
    <name type="scientific">Hibiscus sabdariffa</name>
    <name type="common">roselle</name>
    <dbReference type="NCBI Taxonomy" id="183260"/>
    <lineage>
        <taxon>Eukaryota</taxon>
        <taxon>Viridiplantae</taxon>
        <taxon>Streptophyta</taxon>
        <taxon>Embryophyta</taxon>
        <taxon>Tracheophyta</taxon>
        <taxon>Spermatophyta</taxon>
        <taxon>Magnoliopsida</taxon>
        <taxon>eudicotyledons</taxon>
        <taxon>Gunneridae</taxon>
        <taxon>Pentapetalae</taxon>
        <taxon>rosids</taxon>
        <taxon>malvids</taxon>
        <taxon>Malvales</taxon>
        <taxon>Malvaceae</taxon>
        <taxon>Malvoideae</taxon>
        <taxon>Hibiscus</taxon>
    </lineage>
</organism>
<keyword evidence="2" id="KW-1185">Reference proteome</keyword>